<reference evidence="4" key="2">
    <citation type="submission" date="2025-08" db="UniProtKB">
        <authorList>
            <consortium name="Ensembl"/>
        </authorList>
    </citation>
    <scope>IDENTIFICATION</scope>
</reference>
<feature type="compositionally biased region" description="Acidic residues" evidence="1">
    <location>
        <begin position="295"/>
        <end position="311"/>
    </location>
</feature>
<dbReference type="Pfam" id="PF20886">
    <property type="entry name" value="PWP3A-B_C"/>
    <property type="match status" value="1"/>
</dbReference>
<proteinExistence type="predicted"/>
<feature type="domain" description="PWWP" evidence="3">
    <location>
        <begin position="477"/>
        <end position="617"/>
    </location>
</feature>
<feature type="compositionally biased region" description="Basic residues" evidence="1">
    <location>
        <begin position="13"/>
        <end position="22"/>
    </location>
</feature>
<evidence type="ECO:0000313" key="5">
    <source>
        <dbReference type="Proteomes" id="UP000694580"/>
    </source>
</evidence>
<dbReference type="Gene3D" id="6.10.300.20">
    <property type="match status" value="1"/>
</dbReference>
<feature type="compositionally biased region" description="Polar residues" evidence="1">
    <location>
        <begin position="122"/>
        <end position="131"/>
    </location>
</feature>
<dbReference type="Proteomes" id="UP000694580">
    <property type="component" value="Chromosome 4"/>
</dbReference>
<dbReference type="AlphaFoldDB" id="A0AAY3ZUJ6"/>
<gene>
    <name evidence="4" type="primary">si:dkey-127k13.1</name>
</gene>
<evidence type="ECO:0008006" key="6">
    <source>
        <dbReference type="Google" id="ProtNLM"/>
    </source>
</evidence>
<dbReference type="PANTHER" id="PTHR31333:SF6">
    <property type="entry name" value="MUM1 LIKE 1"/>
    <property type="match status" value="1"/>
</dbReference>
<feature type="compositionally biased region" description="Polar residues" evidence="1">
    <location>
        <begin position="1"/>
        <end position="10"/>
    </location>
</feature>
<dbReference type="Gene3D" id="2.30.30.140">
    <property type="match status" value="1"/>
</dbReference>
<feature type="domain" description="MUM1-like PWWP" evidence="2">
    <location>
        <begin position="324"/>
        <end position="403"/>
    </location>
</feature>
<dbReference type="PANTHER" id="PTHR31333">
    <property type="entry name" value="PWWP DOMAIN-CONTAINING DNA REPAIR FACTOR 3 FAMILY MEMBER"/>
    <property type="match status" value="1"/>
</dbReference>
<evidence type="ECO:0000313" key="4">
    <source>
        <dbReference type="Ensembl" id="ENSDCDP00010000723.1"/>
    </source>
</evidence>
<protein>
    <recommendedName>
        <fullName evidence="6">PWWP domain-containing protein</fullName>
    </recommendedName>
</protein>
<evidence type="ECO:0000259" key="3">
    <source>
        <dbReference type="Pfam" id="PF20886"/>
    </source>
</evidence>
<dbReference type="Pfam" id="PF20884">
    <property type="entry name" value="MUM1-like_PWWP"/>
    <property type="match status" value="1"/>
</dbReference>
<feature type="region of interest" description="Disordered" evidence="1">
    <location>
        <begin position="286"/>
        <end position="318"/>
    </location>
</feature>
<dbReference type="GeneTree" id="ENSGT00390000001700"/>
<dbReference type="CDD" id="cd06080">
    <property type="entry name" value="PWWP_MUM1-like"/>
    <property type="match status" value="1"/>
</dbReference>
<reference evidence="4" key="3">
    <citation type="submission" date="2025-09" db="UniProtKB">
        <authorList>
            <consortium name="Ensembl"/>
        </authorList>
    </citation>
    <scope>IDENTIFICATION</scope>
</reference>
<feature type="compositionally biased region" description="Polar residues" evidence="1">
    <location>
        <begin position="162"/>
        <end position="180"/>
    </location>
</feature>
<feature type="compositionally biased region" description="Polar residues" evidence="1">
    <location>
        <begin position="36"/>
        <end position="50"/>
    </location>
</feature>
<sequence length="632" mass="69930">MKSSNKSSIKCQRGGRTKGKRGRSQEVKATADVKAQISSENSGVPLSPTETRPRTPEGGCKSGAGTGGGGKGKICQSGIGTGLSDASTGRGKRPSVTSPQKGRHGRSMGQLQNHCEALVMTDSPNVPSYNLRNKVPAPDSRVLSPRGTPRRSCSLLALWPRHSSTPAGSPRPQSRQSASETKGRVPNLRKRKLFGTSTVSSGDALSRRGRGRPAKSAPPGETNRSREKGKKKKNAPPPAKRSRRSAAPQPTPPRARTRFQPQDLQEPDQVSGLSSDLSMELVLQADPTQQQQQQQEEEEEEEDLDDDDDELPSFLERKPSSISPGMCVWCKYRKYPYWPAVVKRVNHKNKKASVVFVDSFLSDSKRRLKGLTVSLKTLKPFDSDAADTLKEQAKEEYGKAIIWSLELIQDYRIRIGCGSFSGSFLEYFTDGISGPLRRDNSQETSDLNFPGRHIPDELFNTTQEEGFNTPQEKKLLPDRSLAARTRANKKLVEFIVKKRGAERRLLGVISGQAASKWLRALQKASRSMRAVMVYLEEEEQQDQVFSYLEGLLDASAQNVSRLLGLDNIRFITDVLFPEALICAIAGVDNISLQKAEEKYQKGPCLSNREQQEFDMRIEQRMKVAPEPPANEN</sequence>
<dbReference type="InterPro" id="IPR040263">
    <property type="entry name" value="PWP3A_3B_4"/>
</dbReference>
<feature type="compositionally biased region" description="Basic residues" evidence="1">
    <location>
        <begin position="227"/>
        <end position="244"/>
    </location>
</feature>
<reference evidence="4 5" key="1">
    <citation type="submission" date="2020-06" db="EMBL/GenBank/DDBJ databases">
        <authorList>
            <consortium name="Wellcome Sanger Institute Data Sharing"/>
        </authorList>
    </citation>
    <scope>NUCLEOTIDE SEQUENCE [LARGE SCALE GENOMIC DNA]</scope>
</reference>
<keyword evidence="5" id="KW-1185">Reference proteome</keyword>
<evidence type="ECO:0000256" key="1">
    <source>
        <dbReference type="SAM" id="MobiDB-lite"/>
    </source>
</evidence>
<feature type="compositionally biased region" description="Gly residues" evidence="1">
    <location>
        <begin position="60"/>
        <end position="72"/>
    </location>
</feature>
<dbReference type="Ensembl" id="ENSDCDT00010000752.1">
    <property type="protein sequence ID" value="ENSDCDP00010000723.1"/>
    <property type="gene ID" value="ENSDCDG00010000391.1"/>
</dbReference>
<name>A0AAY3ZUJ6_9TELE</name>
<dbReference type="InterPro" id="IPR048795">
    <property type="entry name" value="PWP3A_3B_4_C"/>
</dbReference>
<evidence type="ECO:0000259" key="2">
    <source>
        <dbReference type="Pfam" id="PF20884"/>
    </source>
</evidence>
<dbReference type="InterPro" id="IPR035504">
    <property type="entry name" value="MUM1-like_PWWP"/>
</dbReference>
<accession>A0AAY3ZUJ6</accession>
<feature type="region of interest" description="Disordered" evidence="1">
    <location>
        <begin position="1"/>
        <end position="274"/>
    </location>
</feature>
<organism evidence="4 5">
    <name type="scientific">Denticeps clupeoides</name>
    <name type="common">denticle herring</name>
    <dbReference type="NCBI Taxonomy" id="299321"/>
    <lineage>
        <taxon>Eukaryota</taxon>
        <taxon>Metazoa</taxon>
        <taxon>Chordata</taxon>
        <taxon>Craniata</taxon>
        <taxon>Vertebrata</taxon>
        <taxon>Euteleostomi</taxon>
        <taxon>Actinopterygii</taxon>
        <taxon>Neopterygii</taxon>
        <taxon>Teleostei</taxon>
        <taxon>Clupei</taxon>
        <taxon>Clupeiformes</taxon>
        <taxon>Denticipitoidei</taxon>
        <taxon>Denticipitidae</taxon>
        <taxon>Denticeps</taxon>
    </lineage>
</organism>
<dbReference type="SUPFAM" id="SSF63748">
    <property type="entry name" value="Tudor/PWWP/MBT"/>
    <property type="match status" value="1"/>
</dbReference>